<feature type="signal peptide" evidence="1">
    <location>
        <begin position="1"/>
        <end position="34"/>
    </location>
</feature>
<evidence type="ECO:0000313" key="2">
    <source>
        <dbReference type="EMBL" id="SDT74790.1"/>
    </source>
</evidence>
<dbReference type="STRING" id="113562.SAMN04489716_7097"/>
<reference evidence="2 3" key="1">
    <citation type="submission" date="2016-10" db="EMBL/GenBank/DDBJ databases">
        <authorList>
            <person name="de Groot N.N."/>
        </authorList>
    </citation>
    <scope>NUCLEOTIDE SEQUENCE [LARGE SCALE GENOMIC DNA]</scope>
    <source>
        <strain evidence="2 3">DSM 43941</strain>
    </source>
</reference>
<dbReference type="Proteomes" id="UP000198688">
    <property type="component" value="Chromosome I"/>
</dbReference>
<dbReference type="RefSeq" id="WP_157751943.1">
    <property type="nucleotide sequence ID" value="NZ_LT629758.1"/>
</dbReference>
<dbReference type="EMBL" id="LT629758">
    <property type="protein sequence ID" value="SDT74790.1"/>
    <property type="molecule type" value="Genomic_DNA"/>
</dbReference>
<evidence type="ECO:0000256" key="1">
    <source>
        <dbReference type="SAM" id="SignalP"/>
    </source>
</evidence>
<keyword evidence="3" id="KW-1185">Reference proteome</keyword>
<proteinExistence type="predicted"/>
<organism evidence="2 3">
    <name type="scientific">Actinoplanes derwentensis</name>
    <dbReference type="NCBI Taxonomy" id="113562"/>
    <lineage>
        <taxon>Bacteria</taxon>
        <taxon>Bacillati</taxon>
        <taxon>Actinomycetota</taxon>
        <taxon>Actinomycetes</taxon>
        <taxon>Micromonosporales</taxon>
        <taxon>Micromonosporaceae</taxon>
        <taxon>Actinoplanes</taxon>
    </lineage>
</organism>
<protein>
    <recommendedName>
        <fullName evidence="4">Peptidase inhibitor family I36</fullName>
    </recommendedName>
</protein>
<dbReference type="OrthoDB" id="3388699at2"/>
<keyword evidence="1" id="KW-0732">Signal</keyword>
<evidence type="ECO:0000313" key="3">
    <source>
        <dbReference type="Proteomes" id="UP000198688"/>
    </source>
</evidence>
<name>A0A1H2CW78_9ACTN</name>
<sequence length="148" mass="16559">MDLGKRVRLLFARLVALAALTFGGIAVLAQPVSAADVGDGYLSCNSGEICFKKNWDSAQYRYIKHFWYGQQHGGYNWGGESGYSGGAISYDVSMVWNRDTSCTVYMTDGYDNWWSYARSSSGYGWVGYLYNDSNWAHTRCSTTRPFGT</sequence>
<accession>A0A1H2CW78</accession>
<feature type="chain" id="PRO_5009271511" description="Peptidase inhibitor family I36" evidence="1">
    <location>
        <begin position="35"/>
        <end position="148"/>
    </location>
</feature>
<gene>
    <name evidence="2" type="ORF">SAMN04489716_7097</name>
</gene>
<dbReference type="AlphaFoldDB" id="A0A1H2CW78"/>
<evidence type="ECO:0008006" key="4">
    <source>
        <dbReference type="Google" id="ProtNLM"/>
    </source>
</evidence>